<evidence type="ECO:0000259" key="16">
    <source>
        <dbReference type="Pfam" id="PF20684"/>
    </source>
</evidence>
<organism evidence="17 18">
    <name type="scientific">Apiosordaria backusii</name>
    <dbReference type="NCBI Taxonomy" id="314023"/>
    <lineage>
        <taxon>Eukaryota</taxon>
        <taxon>Fungi</taxon>
        <taxon>Dikarya</taxon>
        <taxon>Ascomycota</taxon>
        <taxon>Pezizomycotina</taxon>
        <taxon>Sordariomycetes</taxon>
        <taxon>Sordariomycetidae</taxon>
        <taxon>Sordariales</taxon>
        <taxon>Lasiosphaeriaceae</taxon>
        <taxon>Apiosordaria</taxon>
    </lineage>
</organism>
<dbReference type="PANTHER" id="PTHR33048">
    <property type="entry name" value="PTH11-LIKE INTEGRAL MEMBRANE PROTEIN (AFU_ORTHOLOGUE AFUA_5G11245)"/>
    <property type="match status" value="1"/>
</dbReference>
<keyword evidence="12" id="KW-0449">Lipoprotein</keyword>
<feature type="domain" description="CFEM" evidence="15">
    <location>
        <begin position="15"/>
        <end position="77"/>
    </location>
</feature>
<evidence type="ECO:0000256" key="12">
    <source>
        <dbReference type="ARBA" id="ARBA00023288"/>
    </source>
</evidence>
<name>A0AA40BSB5_9PEZI</name>
<dbReference type="EMBL" id="JAUKTV010000004">
    <property type="protein sequence ID" value="KAK0739450.1"/>
    <property type="molecule type" value="Genomic_DNA"/>
</dbReference>
<evidence type="ECO:0000256" key="1">
    <source>
        <dbReference type="ARBA" id="ARBA00004141"/>
    </source>
</evidence>
<evidence type="ECO:0000259" key="15">
    <source>
        <dbReference type="Pfam" id="PF05730"/>
    </source>
</evidence>
<feature type="transmembrane region" description="Helical" evidence="14">
    <location>
        <begin position="246"/>
        <end position="267"/>
    </location>
</feature>
<protein>
    <recommendedName>
        <fullName evidence="19">Extracellular membrane protein CFEM domain-containing protein</fullName>
    </recommendedName>
</protein>
<keyword evidence="6" id="KW-0325">Glycoprotein</keyword>
<evidence type="ECO:0000256" key="11">
    <source>
        <dbReference type="ARBA" id="ARBA00023157"/>
    </source>
</evidence>
<evidence type="ECO:0000256" key="8">
    <source>
        <dbReference type="ARBA" id="ARBA00022729"/>
    </source>
</evidence>
<evidence type="ECO:0000256" key="14">
    <source>
        <dbReference type="SAM" id="Phobius"/>
    </source>
</evidence>
<dbReference type="PANTHER" id="PTHR33048:SF143">
    <property type="entry name" value="EXTRACELLULAR MEMBRANE PROTEIN CFEM DOMAIN-CONTAINING PROTEIN-RELATED"/>
    <property type="match status" value="1"/>
</dbReference>
<keyword evidence="11" id="KW-1015">Disulfide bond</keyword>
<evidence type="ECO:0000256" key="3">
    <source>
        <dbReference type="ARBA" id="ARBA00004613"/>
    </source>
</evidence>
<sequence>MVALTTEESLAVLITLPKCAFDCMTQVATVLGLQSSGGTDLCAPQPRNVQDWVAGCIKANCTTPEALFTQNATMRACGVVPMVERTWLPVMTTFLIIAFTAVVLRVANRLYTTKTYWWDDVFLSLSLAGSLAYASLHYEAIGHGYGRDFWSLSPDEINYIIAGAYAGMLVFHAARMLLRHSQVLFYLRIFAVGNSRPMIKGTMVANAIISVGIGLVLAFQCIPVRFFWMRWDSTQQGKCLNNAHALWITSVFSMLLDAWTLVLPLPYVAQLQLSVKKRVGISVMLATGLSILAFSIIKFWLGITTLDATNPTATFAQVSMWASLEINIGIICACLPGIRLLFSNLLRRSGWLIPSSITRSQHISLEESPERGGKKKVFPESQIRITTTIQTKATHACTDSDSHLPLHSAAMMGAIHPARQELGVVANAWA</sequence>
<dbReference type="InterPro" id="IPR008427">
    <property type="entry name" value="Extracellular_membr_CFEM_dom"/>
</dbReference>
<evidence type="ECO:0008006" key="19">
    <source>
        <dbReference type="Google" id="ProtNLM"/>
    </source>
</evidence>
<reference evidence="17" key="1">
    <citation type="submission" date="2023-06" db="EMBL/GenBank/DDBJ databases">
        <title>Genome-scale phylogeny and comparative genomics of the fungal order Sordariales.</title>
        <authorList>
            <consortium name="Lawrence Berkeley National Laboratory"/>
            <person name="Hensen N."/>
            <person name="Bonometti L."/>
            <person name="Westerberg I."/>
            <person name="Brannstrom I.O."/>
            <person name="Guillou S."/>
            <person name="Cros-Aarteil S."/>
            <person name="Calhoun S."/>
            <person name="Haridas S."/>
            <person name="Kuo A."/>
            <person name="Mondo S."/>
            <person name="Pangilinan J."/>
            <person name="Riley R."/>
            <person name="Labutti K."/>
            <person name="Andreopoulos B."/>
            <person name="Lipzen A."/>
            <person name="Chen C."/>
            <person name="Yanf M."/>
            <person name="Daum C."/>
            <person name="Ng V."/>
            <person name="Clum A."/>
            <person name="Steindorff A."/>
            <person name="Ohm R."/>
            <person name="Martin F."/>
            <person name="Silar P."/>
            <person name="Natvig D."/>
            <person name="Lalanne C."/>
            <person name="Gautier V."/>
            <person name="Ament-Velasquez S.L."/>
            <person name="Kruys A."/>
            <person name="Hutchinson M.I."/>
            <person name="Powell A.J."/>
            <person name="Barry K."/>
            <person name="Miller A.N."/>
            <person name="Grigoriev I.V."/>
            <person name="Debuchy R."/>
            <person name="Gladieux P."/>
            <person name="Thoren M.H."/>
            <person name="Johannesson H."/>
        </authorList>
    </citation>
    <scope>NUCLEOTIDE SEQUENCE</scope>
    <source>
        <strain evidence="17">CBS 540.89</strain>
    </source>
</reference>
<keyword evidence="6" id="KW-0336">GPI-anchor</keyword>
<keyword evidence="7 14" id="KW-0812">Transmembrane</keyword>
<gene>
    <name evidence="17" type="ORF">B0T21DRAFT_382481</name>
</gene>
<proteinExistence type="inferred from homology"/>
<evidence type="ECO:0000256" key="2">
    <source>
        <dbReference type="ARBA" id="ARBA00004589"/>
    </source>
</evidence>
<evidence type="ECO:0000256" key="10">
    <source>
        <dbReference type="ARBA" id="ARBA00023136"/>
    </source>
</evidence>
<feature type="transmembrane region" description="Helical" evidence="14">
    <location>
        <begin position="279"/>
        <end position="301"/>
    </location>
</feature>
<evidence type="ECO:0000313" key="18">
    <source>
        <dbReference type="Proteomes" id="UP001172159"/>
    </source>
</evidence>
<dbReference type="GO" id="GO:0005576">
    <property type="term" value="C:extracellular region"/>
    <property type="evidence" value="ECO:0007669"/>
    <property type="project" value="UniProtKB-SubCell"/>
</dbReference>
<dbReference type="Pfam" id="PF20684">
    <property type="entry name" value="Fung_rhodopsin"/>
    <property type="match status" value="1"/>
</dbReference>
<dbReference type="InterPro" id="IPR049326">
    <property type="entry name" value="Rhodopsin_dom_fungi"/>
</dbReference>
<comment type="similarity">
    <text evidence="4">Belongs to the RBT5 family.</text>
</comment>
<evidence type="ECO:0000256" key="7">
    <source>
        <dbReference type="ARBA" id="ARBA00022692"/>
    </source>
</evidence>
<evidence type="ECO:0000256" key="9">
    <source>
        <dbReference type="ARBA" id="ARBA00022989"/>
    </source>
</evidence>
<accession>A0AA40BSB5</accession>
<comment type="caution">
    <text evidence="17">The sequence shown here is derived from an EMBL/GenBank/DDBJ whole genome shotgun (WGS) entry which is preliminary data.</text>
</comment>
<dbReference type="GO" id="GO:0098552">
    <property type="term" value="C:side of membrane"/>
    <property type="evidence" value="ECO:0007669"/>
    <property type="project" value="UniProtKB-KW"/>
</dbReference>
<evidence type="ECO:0000256" key="13">
    <source>
        <dbReference type="ARBA" id="ARBA00038359"/>
    </source>
</evidence>
<evidence type="ECO:0000256" key="4">
    <source>
        <dbReference type="ARBA" id="ARBA00010031"/>
    </source>
</evidence>
<feature type="transmembrane region" description="Helical" evidence="14">
    <location>
        <begin position="321"/>
        <end position="342"/>
    </location>
</feature>
<keyword evidence="5" id="KW-0964">Secreted</keyword>
<feature type="transmembrane region" description="Helical" evidence="14">
    <location>
        <begin position="116"/>
        <end position="137"/>
    </location>
</feature>
<comment type="subcellular location">
    <subcellularLocation>
        <location evidence="2">Membrane</location>
        <topology evidence="2">Lipid-anchor</topology>
        <topology evidence="2">GPI-anchor</topology>
    </subcellularLocation>
    <subcellularLocation>
        <location evidence="1">Membrane</location>
        <topology evidence="1">Multi-pass membrane protein</topology>
    </subcellularLocation>
    <subcellularLocation>
        <location evidence="3">Secreted</location>
    </subcellularLocation>
</comment>
<keyword evidence="18" id="KW-1185">Reference proteome</keyword>
<evidence type="ECO:0000256" key="5">
    <source>
        <dbReference type="ARBA" id="ARBA00022525"/>
    </source>
</evidence>
<dbReference type="Pfam" id="PF05730">
    <property type="entry name" value="CFEM"/>
    <property type="match status" value="1"/>
</dbReference>
<feature type="transmembrane region" description="Helical" evidence="14">
    <location>
        <begin position="157"/>
        <end position="178"/>
    </location>
</feature>
<keyword evidence="10 14" id="KW-0472">Membrane</keyword>
<comment type="similarity">
    <text evidence="13">Belongs to the SAT4 family.</text>
</comment>
<dbReference type="Proteomes" id="UP001172159">
    <property type="component" value="Unassembled WGS sequence"/>
</dbReference>
<feature type="transmembrane region" description="Helical" evidence="14">
    <location>
        <begin position="86"/>
        <end position="104"/>
    </location>
</feature>
<keyword evidence="9 14" id="KW-1133">Transmembrane helix</keyword>
<feature type="domain" description="Rhodopsin" evidence="16">
    <location>
        <begin position="104"/>
        <end position="343"/>
    </location>
</feature>
<feature type="transmembrane region" description="Helical" evidence="14">
    <location>
        <begin position="204"/>
        <end position="226"/>
    </location>
</feature>
<evidence type="ECO:0000256" key="6">
    <source>
        <dbReference type="ARBA" id="ARBA00022622"/>
    </source>
</evidence>
<evidence type="ECO:0000313" key="17">
    <source>
        <dbReference type="EMBL" id="KAK0739450.1"/>
    </source>
</evidence>
<dbReference type="AlphaFoldDB" id="A0AA40BSB5"/>
<keyword evidence="8" id="KW-0732">Signal</keyword>
<dbReference type="InterPro" id="IPR052337">
    <property type="entry name" value="SAT4-like"/>
</dbReference>